<sequence>MASPLFRESKDGIAAMKLEDAITFVGSNYGPSTGQLINIIFRCTLNLVSAVACWMPMRLFYKNGELAGTTMVIAIAILNFYYFVNALIWPNNNIASWSKGYGWCDIQLASWVPLETLNAAAVCAILHNVSNQVALMRASGLSGKEKRRKHLIQALIIFPIPVLQLILHYFVIAIRYNISGVVGCQAVFDGDWVFLVFFILPCPVFSAVAAFFAALTWLRYRQIDATSRQALWHSGNTSVQARSSRTRQKLYFMTLTIIAPYFPMQMAFMYSNVSQGWPWSKPYNLSRLHSPGWATTIDYAPSTIVPFTSMYVNYVAVVEVIIFYLYFGRTKDAHDMYRRYLRALGLGKIFPKLNEEWFPSDDPPASLSSLWSRAKGLPTHVSSTQSSSSFGTKNKARPTERPVNDVDDIQLLNIRLDSLDLATARSTPDAAPSSTGKPRSLDRSPWIFPLCLKAVDSATYILASRIFGLPNLAFAPTSNVSQSLCETATSPSPSTSTSVTTLDVLPPINTNASLIFARRFSLTWVRLQYHLLEESHQSWIVAGREGHLGGTVDHEGTIMVQAGLGRLGVLAEGGPALDADV</sequence>
<comment type="subcellular location">
    <subcellularLocation>
        <location evidence="1">Membrane</location>
        <topology evidence="1">Multi-pass membrane protein</topology>
    </subcellularLocation>
</comment>
<evidence type="ECO:0000256" key="5">
    <source>
        <dbReference type="ARBA" id="ARBA00022989"/>
    </source>
</evidence>
<evidence type="ECO:0000256" key="2">
    <source>
        <dbReference type="ARBA" id="ARBA00011085"/>
    </source>
</evidence>
<keyword evidence="8" id="KW-0675">Receptor</keyword>
<evidence type="ECO:0000256" key="10">
    <source>
        <dbReference type="SAM" id="MobiDB-lite"/>
    </source>
</evidence>
<evidence type="ECO:0000256" key="11">
    <source>
        <dbReference type="SAM" id="Phobius"/>
    </source>
</evidence>
<comment type="similarity">
    <text evidence="2">Belongs to the G-protein coupled receptor 4 family.</text>
</comment>
<keyword evidence="9" id="KW-0807">Transducer</keyword>
<evidence type="ECO:0000256" key="7">
    <source>
        <dbReference type="ARBA" id="ARBA00023136"/>
    </source>
</evidence>
<protein>
    <recommendedName>
        <fullName evidence="14">Pheromone a factor receptor</fullName>
    </recommendedName>
</protein>
<accession>A0A423XNB5</accession>
<evidence type="ECO:0000313" key="12">
    <source>
        <dbReference type="EMBL" id="ROW17587.1"/>
    </source>
</evidence>
<keyword evidence="5 11" id="KW-1133">Transmembrane helix</keyword>
<evidence type="ECO:0000256" key="9">
    <source>
        <dbReference type="ARBA" id="ARBA00023224"/>
    </source>
</evidence>
<dbReference type="Pfam" id="PF02076">
    <property type="entry name" value="STE3"/>
    <property type="match status" value="1"/>
</dbReference>
<dbReference type="PRINTS" id="PR00899">
    <property type="entry name" value="GPCRSTE3"/>
</dbReference>
<feature type="transmembrane region" description="Helical" evidence="11">
    <location>
        <begin position="192"/>
        <end position="218"/>
    </location>
</feature>
<feature type="transmembrane region" description="Helical" evidence="11">
    <location>
        <begin position="250"/>
        <end position="270"/>
    </location>
</feature>
<feature type="transmembrane region" description="Helical" evidence="11">
    <location>
        <begin position="66"/>
        <end position="88"/>
    </location>
</feature>
<gene>
    <name evidence="12" type="ORF">VPNG_00754</name>
</gene>
<dbReference type="EMBL" id="LKEB01000002">
    <property type="protein sequence ID" value="ROW17587.1"/>
    <property type="molecule type" value="Genomic_DNA"/>
</dbReference>
<proteinExistence type="inferred from homology"/>
<dbReference type="FunCoup" id="A0A423XNB5">
    <property type="interactions" value="61"/>
</dbReference>
<evidence type="ECO:0008006" key="14">
    <source>
        <dbReference type="Google" id="ProtNLM"/>
    </source>
</evidence>
<feature type="transmembrane region" description="Helical" evidence="11">
    <location>
        <begin position="311"/>
        <end position="328"/>
    </location>
</feature>
<evidence type="ECO:0000313" key="13">
    <source>
        <dbReference type="Proteomes" id="UP000285146"/>
    </source>
</evidence>
<dbReference type="GO" id="GO:0004932">
    <property type="term" value="F:mating-type factor pheromone receptor activity"/>
    <property type="evidence" value="ECO:0007669"/>
    <property type="project" value="InterPro"/>
</dbReference>
<keyword evidence="7 11" id="KW-0472">Membrane</keyword>
<dbReference type="STRING" id="1230097.A0A423XNB5"/>
<name>A0A423XNB5_9PEZI</name>
<feature type="region of interest" description="Disordered" evidence="10">
    <location>
        <begin position="378"/>
        <end position="402"/>
    </location>
</feature>
<organism evidence="12 13">
    <name type="scientific">Cytospora leucostoma</name>
    <dbReference type="NCBI Taxonomy" id="1230097"/>
    <lineage>
        <taxon>Eukaryota</taxon>
        <taxon>Fungi</taxon>
        <taxon>Dikarya</taxon>
        <taxon>Ascomycota</taxon>
        <taxon>Pezizomycotina</taxon>
        <taxon>Sordariomycetes</taxon>
        <taxon>Sordariomycetidae</taxon>
        <taxon>Diaporthales</taxon>
        <taxon>Cytosporaceae</taxon>
        <taxon>Cytospora</taxon>
    </lineage>
</organism>
<evidence type="ECO:0000256" key="3">
    <source>
        <dbReference type="ARBA" id="ARBA00022507"/>
    </source>
</evidence>
<dbReference type="InterPro" id="IPR001499">
    <property type="entry name" value="GPCR_STE3"/>
</dbReference>
<dbReference type="InParanoid" id="A0A423XNB5"/>
<comment type="caution">
    <text evidence="12">The sequence shown here is derived from an EMBL/GenBank/DDBJ whole genome shotgun (WGS) entry which is preliminary data.</text>
</comment>
<dbReference type="OrthoDB" id="2874149at2759"/>
<evidence type="ECO:0000256" key="1">
    <source>
        <dbReference type="ARBA" id="ARBA00004141"/>
    </source>
</evidence>
<feature type="transmembrane region" description="Helical" evidence="11">
    <location>
        <begin position="108"/>
        <end position="130"/>
    </location>
</feature>
<evidence type="ECO:0000256" key="4">
    <source>
        <dbReference type="ARBA" id="ARBA00022692"/>
    </source>
</evidence>
<keyword evidence="6" id="KW-0297">G-protein coupled receptor</keyword>
<dbReference type="AlphaFoldDB" id="A0A423XNB5"/>
<dbReference type="Proteomes" id="UP000285146">
    <property type="component" value="Unassembled WGS sequence"/>
</dbReference>
<keyword evidence="4 11" id="KW-0812">Transmembrane</keyword>
<keyword evidence="3" id="KW-0589">Pheromone response</keyword>
<dbReference type="GO" id="GO:0000750">
    <property type="term" value="P:pheromone-dependent signal transduction involved in conjugation with cellular fusion"/>
    <property type="evidence" value="ECO:0007669"/>
    <property type="project" value="TreeGrafter"/>
</dbReference>
<keyword evidence="13" id="KW-1185">Reference proteome</keyword>
<dbReference type="GO" id="GO:0005886">
    <property type="term" value="C:plasma membrane"/>
    <property type="evidence" value="ECO:0007669"/>
    <property type="project" value="TreeGrafter"/>
</dbReference>
<reference evidence="12 13" key="1">
    <citation type="submission" date="2015-09" db="EMBL/GenBank/DDBJ databases">
        <title>Host preference determinants of Valsa canker pathogens revealed by comparative genomics.</title>
        <authorList>
            <person name="Yin Z."/>
            <person name="Huang L."/>
        </authorList>
    </citation>
    <scope>NUCLEOTIDE SEQUENCE [LARGE SCALE GENOMIC DNA]</scope>
    <source>
        <strain evidence="12 13">SXYLt</strain>
    </source>
</reference>
<evidence type="ECO:0000256" key="8">
    <source>
        <dbReference type="ARBA" id="ARBA00023170"/>
    </source>
</evidence>
<dbReference type="PANTHER" id="PTHR28097:SF1">
    <property type="entry name" value="PHEROMONE A FACTOR RECEPTOR"/>
    <property type="match status" value="1"/>
</dbReference>
<dbReference type="PANTHER" id="PTHR28097">
    <property type="entry name" value="PHEROMONE A FACTOR RECEPTOR"/>
    <property type="match status" value="1"/>
</dbReference>
<evidence type="ECO:0000256" key="6">
    <source>
        <dbReference type="ARBA" id="ARBA00023040"/>
    </source>
</evidence>
<feature type="transmembrane region" description="Helical" evidence="11">
    <location>
        <begin position="151"/>
        <end position="172"/>
    </location>
</feature>